<dbReference type="Pfam" id="PF08241">
    <property type="entry name" value="Methyltransf_11"/>
    <property type="match status" value="1"/>
</dbReference>
<comment type="caution">
    <text evidence="2">The sequence shown here is derived from an EMBL/GenBank/DDBJ whole genome shotgun (WGS) entry which is preliminary data.</text>
</comment>
<evidence type="ECO:0000259" key="1">
    <source>
        <dbReference type="Pfam" id="PF08241"/>
    </source>
</evidence>
<dbReference type="PANTHER" id="PTHR43591">
    <property type="entry name" value="METHYLTRANSFERASE"/>
    <property type="match status" value="1"/>
</dbReference>
<name>A0AAV3UAF9_9EURY</name>
<dbReference type="SUPFAM" id="SSF53335">
    <property type="entry name" value="S-adenosyl-L-methionine-dependent methyltransferases"/>
    <property type="match status" value="1"/>
</dbReference>
<organism evidence="2 3">
    <name type="scientific">Haladaptatus pallidirubidus</name>
    <dbReference type="NCBI Taxonomy" id="1008152"/>
    <lineage>
        <taxon>Archaea</taxon>
        <taxon>Methanobacteriati</taxon>
        <taxon>Methanobacteriota</taxon>
        <taxon>Stenosarchaea group</taxon>
        <taxon>Halobacteria</taxon>
        <taxon>Halobacteriales</taxon>
        <taxon>Haladaptataceae</taxon>
        <taxon>Haladaptatus</taxon>
    </lineage>
</organism>
<feature type="domain" description="Methyltransferase type 11" evidence="1">
    <location>
        <begin position="51"/>
        <end position="138"/>
    </location>
</feature>
<dbReference type="Proteomes" id="UP001501729">
    <property type="component" value="Unassembled WGS sequence"/>
</dbReference>
<evidence type="ECO:0000313" key="2">
    <source>
        <dbReference type="EMBL" id="GAA5040427.1"/>
    </source>
</evidence>
<dbReference type="EMBL" id="BAABKX010000001">
    <property type="protein sequence ID" value="GAA5040427.1"/>
    <property type="molecule type" value="Genomic_DNA"/>
</dbReference>
<dbReference type="GO" id="GO:0008757">
    <property type="term" value="F:S-adenosylmethionine-dependent methyltransferase activity"/>
    <property type="evidence" value="ECO:0007669"/>
    <property type="project" value="InterPro"/>
</dbReference>
<dbReference type="Gene3D" id="3.40.50.150">
    <property type="entry name" value="Vaccinia Virus protein VP39"/>
    <property type="match status" value="1"/>
</dbReference>
<sequence>MSNTGFHSTSAGDVAYFDRAARFYDIFSPTSDADILAEGLAQADRPIERVVDVAGGTGRAAKAIDAEERIVLDASKKMLAQARGRGLARVRGDASRLPLDSESTDAVVISDALHHVGDAEESLAEVVRVLKPGGVLVVREFNPATIRGKLLVRGEHAIGMNSVFFTPEELARMLADAGLVPRVRNRGFDYTVAGVKRTSGTT</sequence>
<dbReference type="GeneID" id="68614798"/>
<protein>
    <recommendedName>
        <fullName evidence="1">Methyltransferase type 11 domain-containing protein</fullName>
    </recommendedName>
</protein>
<evidence type="ECO:0000313" key="3">
    <source>
        <dbReference type="Proteomes" id="UP001501729"/>
    </source>
</evidence>
<dbReference type="AlphaFoldDB" id="A0AAV3UAF9"/>
<reference evidence="2 3" key="1">
    <citation type="journal article" date="2019" name="Int. J. Syst. Evol. Microbiol.">
        <title>The Global Catalogue of Microorganisms (GCM) 10K type strain sequencing project: providing services to taxonomists for standard genome sequencing and annotation.</title>
        <authorList>
            <consortium name="The Broad Institute Genomics Platform"/>
            <consortium name="The Broad Institute Genome Sequencing Center for Infectious Disease"/>
            <person name="Wu L."/>
            <person name="Ma J."/>
        </authorList>
    </citation>
    <scope>NUCLEOTIDE SEQUENCE [LARGE SCALE GENOMIC DNA]</scope>
    <source>
        <strain evidence="2 3">JCM 17504</strain>
    </source>
</reference>
<gene>
    <name evidence="2" type="ORF">GCM10025751_01020</name>
</gene>
<dbReference type="InterPro" id="IPR013216">
    <property type="entry name" value="Methyltransf_11"/>
</dbReference>
<keyword evidence="3" id="KW-1185">Reference proteome</keyword>
<dbReference type="RefSeq" id="WP_227774741.1">
    <property type="nucleotide sequence ID" value="NZ_BAABKX010000001.1"/>
</dbReference>
<dbReference type="InterPro" id="IPR029063">
    <property type="entry name" value="SAM-dependent_MTases_sf"/>
</dbReference>
<dbReference type="CDD" id="cd02440">
    <property type="entry name" value="AdoMet_MTases"/>
    <property type="match status" value="1"/>
</dbReference>
<accession>A0AAV3UAF9</accession>
<proteinExistence type="predicted"/>